<dbReference type="HAMAP" id="MF_04110">
    <property type="entry name" value="ENDOLYSIN_T4"/>
    <property type="match status" value="1"/>
</dbReference>
<dbReference type="InterPro" id="IPR023347">
    <property type="entry name" value="Lysozyme_dom_sf"/>
</dbReference>
<dbReference type="RefSeq" id="WP_198574405.1">
    <property type="nucleotide sequence ID" value="NZ_JADWOX010000001.1"/>
</dbReference>
<evidence type="ECO:0000256" key="3">
    <source>
        <dbReference type="ARBA" id="ARBA00022638"/>
    </source>
</evidence>
<evidence type="ECO:0000313" key="9">
    <source>
        <dbReference type="EMBL" id="MBI1682453.1"/>
    </source>
</evidence>
<keyword evidence="8" id="KW-0812">Transmembrane</keyword>
<dbReference type="InterPro" id="IPR034690">
    <property type="entry name" value="Endolysin_T4_type"/>
</dbReference>
<gene>
    <name evidence="9" type="ORF">I4Q42_02090</name>
</gene>
<proteinExistence type="inferred from homology"/>
<dbReference type="EMBL" id="JADWOX010000001">
    <property type="protein sequence ID" value="MBI1682453.1"/>
    <property type="molecule type" value="Genomic_DNA"/>
</dbReference>
<keyword evidence="3 7" id="KW-0081">Bacteriolytic enzyme</keyword>
<dbReference type="InterPro" id="IPR033907">
    <property type="entry name" value="Endolysin_autolysin"/>
</dbReference>
<keyword evidence="5" id="KW-1035">Host cytoplasm</keyword>
<evidence type="ECO:0000256" key="2">
    <source>
        <dbReference type="ARBA" id="ARBA00022529"/>
    </source>
</evidence>
<feature type="transmembrane region" description="Helical" evidence="8">
    <location>
        <begin position="365"/>
        <end position="386"/>
    </location>
</feature>
<evidence type="ECO:0000256" key="8">
    <source>
        <dbReference type="SAM" id="Phobius"/>
    </source>
</evidence>
<dbReference type="GO" id="GO:0016787">
    <property type="term" value="F:hydrolase activity"/>
    <property type="evidence" value="ECO:0007669"/>
    <property type="project" value="UniProtKB-KW"/>
</dbReference>
<evidence type="ECO:0000256" key="7">
    <source>
        <dbReference type="RuleBase" id="RU003788"/>
    </source>
</evidence>
<dbReference type="PANTHER" id="PTHR38107:SF3">
    <property type="entry name" value="LYSOZYME RRRD-RELATED"/>
    <property type="match status" value="1"/>
</dbReference>
<protein>
    <recommendedName>
        <fullName evidence="7">Lysozyme</fullName>
        <ecNumber evidence="7">3.2.1.17</ecNumber>
    </recommendedName>
</protein>
<dbReference type="InterPro" id="IPR051018">
    <property type="entry name" value="Bacteriophage_GH24"/>
</dbReference>
<dbReference type="InterPro" id="IPR002196">
    <property type="entry name" value="Glyco_hydro_24"/>
</dbReference>
<dbReference type="CDD" id="cd00737">
    <property type="entry name" value="lyz_endolysin_autolysin"/>
    <property type="match status" value="1"/>
</dbReference>
<dbReference type="InterPro" id="IPR023346">
    <property type="entry name" value="Lysozyme-like_dom_sf"/>
</dbReference>
<reference evidence="9 10" key="1">
    <citation type="submission" date="2020-11" db="EMBL/GenBank/DDBJ databases">
        <title>genome sequence of strain KACC 18849.</title>
        <authorList>
            <person name="Gao J."/>
            <person name="Zhang X."/>
        </authorList>
    </citation>
    <scope>NUCLEOTIDE SEQUENCE [LARGE SCALE GENOMIC DNA]</scope>
    <source>
        <strain evidence="9 10">KACC 18849</strain>
    </source>
</reference>
<sequence length="432" mass="45832">MKPRHQVSRAAVDLIKRFEGYRQKAAQLPDGRWTIGYGHTLTARGGATVSEQDAEALLLYDLITVAHAVNENSYAPLNQNQFDALTCFAFNIGTENFLRSGVLRRINEGSLLQAACAMEMWRKADFEGERIVIDALVRRRAAEKTLFLTPPDGQWVPAPSPVLRPKVDYDATCAIPRQTPAAVSTRLEGDKAVAEREEGVAAPLTPVEPEEDAPTATEVAAAGVSARLEKILADEPAAKPVAKPVEDLVVPEPPPAAPVIAPVAASEPAPVLHAPVEAAPTLEPFRLTPEEPILAQAPLFTPDPPVAPAAPQAPVEPTLFETAREPSRSPFNLGGFSTSGAEVDLQTLDVPLTPPERPVFGGSSLLVSLGLLGLALFGGGVLWNLSVASDPGLTPVRMFGWGASVIGVICFAVSAYLLLRKLGGPDIDDDGE</sequence>
<keyword evidence="8" id="KW-1133">Transmembrane helix</keyword>
<dbReference type="SUPFAM" id="SSF53955">
    <property type="entry name" value="Lysozyme-like"/>
    <property type="match status" value="1"/>
</dbReference>
<evidence type="ECO:0000256" key="5">
    <source>
        <dbReference type="ARBA" id="ARBA00023200"/>
    </source>
</evidence>
<comment type="similarity">
    <text evidence="7">Belongs to the glycosyl hydrolase 24 family.</text>
</comment>
<keyword evidence="6 7" id="KW-0326">Glycosidase</keyword>
<dbReference type="EC" id="3.2.1.17" evidence="7"/>
<keyword evidence="8" id="KW-0472">Membrane</keyword>
<name>A0ABS0SUV4_9CAUL</name>
<evidence type="ECO:0000256" key="1">
    <source>
        <dbReference type="ARBA" id="ARBA00000632"/>
    </source>
</evidence>
<organism evidence="9 10">
    <name type="scientific">Caulobacter hibisci</name>
    <dbReference type="NCBI Taxonomy" id="2035993"/>
    <lineage>
        <taxon>Bacteria</taxon>
        <taxon>Pseudomonadati</taxon>
        <taxon>Pseudomonadota</taxon>
        <taxon>Alphaproteobacteria</taxon>
        <taxon>Caulobacterales</taxon>
        <taxon>Caulobacteraceae</taxon>
        <taxon>Caulobacter</taxon>
    </lineage>
</organism>
<dbReference type="Proteomes" id="UP000639859">
    <property type="component" value="Unassembled WGS sequence"/>
</dbReference>
<dbReference type="Pfam" id="PF00959">
    <property type="entry name" value="Phage_lysozyme"/>
    <property type="match status" value="1"/>
</dbReference>
<keyword evidence="10" id="KW-1185">Reference proteome</keyword>
<feature type="transmembrane region" description="Helical" evidence="8">
    <location>
        <begin position="398"/>
        <end position="419"/>
    </location>
</feature>
<keyword evidence="4 7" id="KW-0378">Hydrolase</keyword>
<accession>A0ABS0SUV4</accession>
<comment type="caution">
    <text evidence="9">The sequence shown here is derived from an EMBL/GenBank/DDBJ whole genome shotgun (WGS) entry which is preliminary data.</text>
</comment>
<evidence type="ECO:0000313" key="10">
    <source>
        <dbReference type="Proteomes" id="UP000639859"/>
    </source>
</evidence>
<dbReference type="PANTHER" id="PTHR38107">
    <property type="match status" value="1"/>
</dbReference>
<evidence type="ECO:0000256" key="4">
    <source>
        <dbReference type="ARBA" id="ARBA00022801"/>
    </source>
</evidence>
<comment type="catalytic activity">
    <reaction evidence="1 7">
        <text>Hydrolysis of (1-&gt;4)-beta-linkages between N-acetylmuramic acid and N-acetyl-D-glucosamine residues in a peptidoglycan and between N-acetyl-D-glucosamine residues in chitodextrins.</text>
        <dbReference type="EC" id="3.2.1.17"/>
    </reaction>
</comment>
<evidence type="ECO:0000256" key="6">
    <source>
        <dbReference type="ARBA" id="ARBA00023295"/>
    </source>
</evidence>
<dbReference type="Gene3D" id="1.10.530.40">
    <property type="match status" value="1"/>
</dbReference>
<keyword evidence="2 7" id="KW-0929">Antimicrobial</keyword>